<sequence length="125" mass="13744">MEPLVKVLKLVDQDKKSTLSIIYEVIDGANWLSRHRSSNGKSIGKSLIEGGKVNCIDICMLQWGHRGVGGTDEGTRGDGSIGGGYVSQVDPGMSWAQGNENYYATQDTDHGYRPGIWEQQSIWKD</sequence>
<dbReference type="Proteomes" id="UP000288805">
    <property type="component" value="Unassembled WGS sequence"/>
</dbReference>
<evidence type="ECO:0000313" key="2">
    <source>
        <dbReference type="Proteomes" id="UP000288805"/>
    </source>
</evidence>
<gene>
    <name evidence="1" type="ORF">CK203_107928</name>
</gene>
<organism evidence="1 2">
    <name type="scientific">Vitis vinifera</name>
    <name type="common">Grape</name>
    <dbReference type="NCBI Taxonomy" id="29760"/>
    <lineage>
        <taxon>Eukaryota</taxon>
        <taxon>Viridiplantae</taxon>
        <taxon>Streptophyta</taxon>
        <taxon>Embryophyta</taxon>
        <taxon>Tracheophyta</taxon>
        <taxon>Spermatophyta</taxon>
        <taxon>Magnoliopsida</taxon>
        <taxon>eudicotyledons</taxon>
        <taxon>Gunneridae</taxon>
        <taxon>Pentapetalae</taxon>
        <taxon>rosids</taxon>
        <taxon>Vitales</taxon>
        <taxon>Vitaceae</taxon>
        <taxon>Viteae</taxon>
        <taxon>Vitis</taxon>
    </lineage>
</organism>
<protein>
    <submittedName>
        <fullName evidence="1">Uncharacterized protein</fullName>
    </submittedName>
</protein>
<dbReference type="EMBL" id="QGNW01001684">
    <property type="protein sequence ID" value="RVW33286.1"/>
    <property type="molecule type" value="Genomic_DNA"/>
</dbReference>
<name>A0A438DCW4_VITVI</name>
<evidence type="ECO:0000313" key="1">
    <source>
        <dbReference type="EMBL" id="RVW33286.1"/>
    </source>
</evidence>
<proteinExistence type="predicted"/>
<accession>A0A438DCW4</accession>
<comment type="caution">
    <text evidence="1">The sequence shown here is derived from an EMBL/GenBank/DDBJ whole genome shotgun (WGS) entry which is preliminary data.</text>
</comment>
<reference evidence="1 2" key="1">
    <citation type="journal article" date="2018" name="PLoS Genet.">
        <title>Population sequencing reveals clonal diversity and ancestral inbreeding in the grapevine cultivar Chardonnay.</title>
        <authorList>
            <person name="Roach M.J."/>
            <person name="Johnson D.L."/>
            <person name="Bohlmann J."/>
            <person name="van Vuuren H.J."/>
            <person name="Jones S.J."/>
            <person name="Pretorius I.S."/>
            <person name="Schmidt S.A."/>
            <person name="Borneman A.R."/>
        </authorList>
    </citation>
    <scope>NUCLEOTIDE SEQUENCE [LARGE SCALE GENOMIC DNA]</scope>
    <source>
        <strain evidence="2">cv. Chardonnay</strain>
        <tissue evidence="1">Leaf</tissue>
    </source>
</reference>
<dbReference type="AlphaFoldDB" id="A0A438DCW4"/>